<proteinExistence type="predicted"/>
<protein>
    <submittedName>
        <fullName evidence="1">Uncharacterized protein</fullName>
    </submittedName>
</protein>
<sequence length="103" mass="11993">MPKIRIQHFTKTNSLIGDPVFIESEYVPRVGELLDSGHLYEQELNNIFIVTGVVHRVTSEGLMPCITAKNWYKGLRAELLEEFGWLPQTMDTNFGYDEDFYYD</sequence>
<keyword evidence="2" id="KW-1185">Reference proteome</keyword>
<reference evidence="1" key="1">
    <citation type="submission" date="2022-01" db="EMBL/GenBank/DDBJ databases">
        <title>Whole genome-based taxonomy of the Shewanellaceae.</title>
        <authorList>
            <person name="Martin-Rodriguez A.J."/>
        </authorList>
    </citation>
    <scope>NUCLEOTIDE SEQUENCE</scope>
    <source>
        <strain evidence="1">KCTC 23973</strain>
    </source>
</reference>
<accession>A0A9X1ZL29</accession>
<gene>
    <name evidence="1" type="ORF">L2740_05210</name>
</gene>
<evidence type="ECO:0000313" key="2">
    <source>
        <dbReference type="Proteomes" id="UP001139293"/>
    </source>
</evidence>
<evidence type="ECO:0000313" key="1">
    <source>
        <dbReference type="EMBL" id="MCL1137946.1"/>
    </source>
</evidence>
<dbReference type="EMBL" id="JAKILB010000002">
    <property type="protein sequence ID" value="MCL1137946.1"/>
    <property type="molecule type" value="Genomic_DNA"/>
</dbReference>
<name>A0A9X1ZL29_9GAMM</name>
<dbReference type="RefSeq" id="WP_248949052.1">
    <property type="nucleotide sequence ID" value="NZ_JAKILB010000002.1"/>
</dbReference>
<dbReference type="AlphaFoldDB" id="A0A9X1ZL29"/>
<comment type="caution">
    <text evidence="1">The sequence shown here is derived from an EMBL/GenBank/DDBJ whole genome shotgun (WGS) entry which is preliminary data.</text>
</comment>
<organism evidence="1 2">
    <name type="scientific">Shewanella pneumatophori</name>
    <dbReference type="NCBI Taxonomy" id="314092"/>
    <lineage>
        <taxon>Bacteria</taxon>
        <taxon>Pseudomonadati</taxon>
        <taxon>Pseudomonadota</taxon>
        <taxon>Gammaproteobacteria</taxon>
        <taxon>Alteromonadales</taxon>
        <taxon>Shewanellaceae</taxon>
        <taxon>Shewanella</taxon>
    </lineage>
</organism>
<dbReference type="Proteomes" id="UP001139293">
    <property type="component" value="Unassembled WGS sequence"/>
</dbReference>